<keyword evidence="2" id="KW-1185">Reference proteome</keyword>
<protein>
    <submittedName>
        <fullName evidence="1">Uncharacterized protein</fullName>
    </submittedName>
</protein>
<evidence type="ECO:0000313" key="1">
    <source>
        <dbReference type="EMBL" id="KAJ9068550.1"/>
    </source>
</evidence>
<accession>A0ACC2T201</accession>
<reference evidence="1" key="1">
    <citation type="submission" date="2022-04" db="EMBL/GenBank/DDBJ databases">
        <title>Genome of the entomopathogenic fungus Entomophthora muscae.</title>
        <authorList>
            <person name="Elya C."/>
            <person name="Lovett B.R."/>
            <person name="Lee E."/>
            <person name="Macias A.M."/>
            <person name="Hajek A.E."/>
            <person name="De Bivort B.L."/>
            <person name="Kasson M.T."/>
            <person name="De Fine Licht H.H."/>
            <person name="Stajich J.E."/>
        </authorList>
    </citation>
    <scope>NUCLEOTIDE SEQUENCE</scope>
    <source>
        <strain evidence="1">Berkeley</strain>
    </source>
</reference>
<dbReference type="Proteomes" id="UP001165960">
    <property type="component" value="Unassembled WGS sequence"/>
</dbReference>
<dbReference type="EMBL" id="QTSX02003719">
    <property type="protein sequence ID" value="KAJ9068550.1"/>
    <property type="molecule type" value="Genomic_DNA"/>
</dbReference>
<name>A0ACC2T201_9FUNG</name>
<sequence>MERNEDKFPTSRPVLYCTSLVLHGLAFGFCEFVMPKINQQASARPGSTRLYLKYEAAASLRAILRVANKMTLARSKPTAYLLDAASERLRALEEETKAGLLTFDNSPSSCNYGLESTKNAKEEQCKESNDEACAEMECNLEPHGQETYTFFSQQVFNSQSKILDFKTLEHGVQTNEPCFEEQKQLACGESDLTTKKATDPSSPDNEANPQSPTHQPYGYNQDLDDEKMPTSLWMIETLIQQGSLLEYLHQSQNTV</sequence>
<evidence type="ECO:0000313" key="2">
    <source>
        <dbReference type="Proteomes" id="UP001165960"/>
    </source>
</evidence>
<proteinExistence type="predicted"/>
<organism evidence="1 2">
    <name type="scientific">Entomophthora muscae</name>
    <dbReference type="NCBI Taxonomy" id="34485"/>
    <lineage>
        <taxon>Eukaryota</taxon>
        <taxon>Fungi</taxon>
        <taxon>Fungi incertae sedis</taxon>
        <taxon>Zoopagomycota</taxon>
        <taxon>Entomophthoromycotina</taxon>
        <taxon>Entomophthoromycetes</taxon>
        <taxon>Entomophthorales</taxon>
        <taxon>Entomophthoraceae</taxon>
        <taxon>Entomophthora</taxon>
    </lineage>
</organism>
<comment type="caution">
    <text evidence="1">The sequence shown here is derived from an EMBL/GenBank/DDBJ whole genome shotgun (WGS) entry which is preliminary data.</text>
</comment>
<gene>
    <name evidence="1" type="ORF">DSO57_1027563</name>
</gene>